<gene>
    <name evidence="1" type="ORF">ATEIFO6365_0009019600</name>
</gene>
<organism evidence="1 2">
    <name type="scientific">Aspergillus terreus</name>
    <dbReference type="NCBI Taxonomy" id="33178"/>
    <lineage>
        <taxon>Eukaryota</taxon>
        <taxon>Fungi</taxon>
        <taxon>Dikarya</taxon>
        <taxon>Ascomycota</taxon>
        <taxon>Pezizomycotina</taxon>
        <taxon>Eurotiomycetes</taxon>
        <taxon>Eurotiomycetidae</taxon>
        <taxon>Eurotiales</taxon>
        <taxon>Aspergillaceae</taxon>
        <taxon>Aspergillus</taxon>
        <taxon>Aspergillus subgen. Circumdati</taxon>
    </lineage>
</organism>
<sequence length="212" mass="23679">MTGKRPLPCQHCLAAQAGDHYPRVHVLLYEDLGNEDAMVPEDFLINSHDRMPFQCVLQQVCELHGTWGRPKMITAVTKIVAVYGAHSWVVSDDPSTHPLPAPALRIVLCLCRPLSLLPKTSTGFAKRPFFLRTSCSTGLTLVWPPSDVHHDRERRLALLRLNMEKTDAALNRHLEVIRLLDKDKNDSEFLLLTVCPTGGATIPPCQQECQGT</sequence>
<evidence type="ECO:0000313" key="1">
    <source>
        <dbReference type="EMBL" id="GFF18833.1"/>
    </source>
</evidence>
<name>A0A5M3Z7K6_ASPTE</name>
<dbReference type="Proteomes" id="UP000452235">
    <property type="component" value="Unassembled WGS sequence"/>
</dbReference>
<comment type="caution">
    <text evidence="1">The sequence shown here is derived from an EMBL/GenBank/DDBJ whole genome shotgun (WGS) entry which is preliminary data.</text>
</comment>
<accession>A0A5M3Z7K6</accession>
<keyword evidence="2" id="KW-1185">Reference proteome</keyword>
<dbReference type="AlphaFoldDB" id="A0A5M3Z7K6"/>
<reference evidence="1 2" key="1">
    <citation type="submission" date="2020-01" db="EMBL/GenBank/DDBJ databases">
        <title>Aspergillus terreus IFO 6365 whole genome shotgun sequence.</title>
        <authorList>
            <person name="Kanamasa S."/>
            <person name="Takahashi H."/>
        </authorList>
    </citation>
    <scope>NUCLEOTIDE SEQUENCE [LARGE SCALE GENOMIC DNA]</scope>
    <source>
        <strain evidence="1 2">IFO 6365</strain>
    </source>
</reference>
<dbReference type="EMBL" id="BLJY01000009">
    <property type="protein sequence ID" value="GFF18833.1"/>
    <property type="molecule type" value="Genomic_DNA"/>
</dbReference>
<proteinExistence type="predicted"/>
<protein>
    <submittedName>
        <fullName evidence="1">Uncharacterized protein</fullName>
    </submittedName>
</protein>
<evidence type="ECO:0000313" key="2">
    <source>
        <dbReference type="Proteomes" id="UP000452235"/>
    </source>
</evidence>